<reference evidence="5" key="1">
    <citation type="submission" date="2016-10" db="EMBL/GenBank/DDBJ databases">
        <authorList>
            <person name="Varghese N."/>
            <person name="Submissions S."/>
        </authorList>
    </citation>
    <scope>NUCLEOTIDE SEQUENCE [LARGE SCALE GENOMIC DNA]</scope>
    <source>
        <strain evidence="5">CGMCC 1.3704</strain>
    </source>
</reference>
<feature type="domain" description="PAC" evidence="2">
    <location>
        <begin position="472"/>
        <end position="524"/>
    </location>
</feature>
<proteinExistence type="predicted"/>
<dbReference type="Gene3D" id="3.30.70.270">
    <property type="match status" value="1"/>
</dbReference>
<dbReference type="InterPro" id="IPR043128">
    <property type="entry name" value="Rev_trsase/Diguanyl_cyclase"/>
</dbReference>
<dbReference type="NCBIfam" id="TIGR00229">
    <property type="entry name" value="sensory_box"/>
    <property type="match status" value="3"/>
</dbReference>
<gene>
    <name evidence="4" type="ORF">SAMN04487936_102223</name>
</gene>
<dbReference type="SMART" id="SM00091">
    <property type="entry name" value="PAS"/>
    <property type="match status" value="4"/>
</dbReference>
<dbReference type="InterPro" id="IPR052155">
    <property type="entry name" value="Biofilm_reg_signaling"/>
</dbReference>
<evidence type="ECO:0000259" key="2">
    <source>
        <dbReference type="PROSITE" id="PS50113"/>
    </source>
</evidence>
<feature type="domain" description="PAC" evidence="2">
    <location>
        <begin position="223"/>
        <end position="275"/>
    </location>
</feature>
<dbReference type="Proteomes" id="UP000183557">
    <property type="component" value="Unassembled WGS sequence"/>
</dbReference>
<dbReference type="OrthoDB" id="9759607at2"/>
<dbReference type="PROSITE" id="PS50113">
    <property type="entry name" value="PAC"/>
    <property type="match status" value="3"/>
</dbReference>
<feature type="domain" description="PAS" evidence="1">
    <location>
        <begin position="276"/>
        <end position="347"/>
    </location>
</feature>
<dbReference type="SMART" id="SM00086">
    <property type="entry name" value="PAC"/>
    <property type="match status" value="3"/>
</dbReference>
<dbReference type="SMART" id="SM00267">
    <property type="entry name" value="GGDEF"/>
    <property type="match status" value="1"/>
</dbReference>
<name>A0A1I3RH36_HALDA</name>
<dbReference type="Pfam" id="PF08448">
    <property type="entry name" value="PAS_4"/>
    <property type="match status" value="2"/>
</dbReference>
<sequence>MDRLKEWMDQGIMSGLDKRIPHENLLHMLMDGISDYIFFMEVVGPRRFKYVDMNYSARNHSLIKGAEWQDKYIEDLLGEDQAEELITAYESVVQNKEPMTYEDEIIINGKVFRGHSILTPMLDENVQVTHIVTITRNITEVIEKERDLRRINAMYRSLMKDTTDAILIVGMDGSILEANRAFEKLYGFTKEELQSSIGFPFVPENHKREAEDLLFQAQDGAVAGYETVRIRKNGRKIDVSISASPIQNEEGETIGISSIVRDISEEKEAQRKLEASRSRYRSLFEYNPQPILTLTFQGAITNANTASLRLLDKEEEELLDTSVLEWVPHDQVHGIREQLLESFFQKGIGFDTHFFVKEEERIVHVSLVPIISEGKKEGIYAILEDRTEQVRAHEALRQSEEKFRLIADHSNDLISVFSPRGELIYSSPSQQKFLGRNPMNMPLQELRQQIDPEGVSNIENAFLRSSQNKEAFTVSLRLTSRNGEPVWFECRGTPVISEHGEVSHFVIVARDISEQKNYEEKLEKFAFYDYLTDLPNRRLFEDRVEQAIVQFERSGQSFALLYLDGDGFKSINDRYGHEIGDEFLRGVGKRMKECTRAGDSVGRIGGDEFAILLENIEDRQQI</sequence>
<dbReference type="NCBIfam" id="TIGR00254">
    <property type="entry name" value="GGDEF"/>
    <property type="match status" value="1"/>
</dbReference>
<protein>
    <submittedName>
        <fullName evidence="4">PAS domain S-box-containing protein/diguanylate cyclase (GGDEF) domain-containing protein</fullName>
    </submittedName>
</protein>
<dbReference type="InterPro" id="IPR001610">
    <property type="entry name" value="PAC"/>
</dbReference>
<dbReference type="InterPro" id="IPR029787">
    <property type="entry name" value="Nucleotide_cyclase"/>
</dbReference>
<dbReference type="Pfam" id="PF00990">
    <property type="entry name" value="GGDEF"/>
    <property type="match status" value="1"/>
</dbReference>
<dbReference type="InterPro" id="IPR000014">
    <property type="entry name" value="PAS"/>
</dbReference>
<accession>A0A1I3RH36</accession>
<feature type="domain" description="PAS" evidence="1">
    <location>
        <begin position="399"/>
        <end position="470"/>
    </location>
</feature>
<evidence type="ECO:0000259" key="1">
    <source>
        <dbReference type="PROSITE" id="PS50112"/>
    </source>
</evidence>
<dbReference type="InterPro" id="IPR000700">
    <property type="entry name" value="PAS-assoc_C"/>
</dbReference>
<dbReference type="Pfam" id="PF13426">
    <property type="entry name" value="PAS_9"/>
    <property type="match status" value="2"/>
</dbReference>
<dbReference type="PANTHER" id="PTHR44757:SF2">
    <property type="entry name" value="BIOFILM ARCHITECTURE MAINTENANCE PROTEIN MBAA"/>
    <property type="match status" value="1"/>
</dbReference>
<dbReference type="CDD" id="cd01949">
    <property type="entry name" value="GGDEF"/>
    <property type="match status" value="1"/>
</dbReference>
<dbReference type="EMBL" id="FOSB01000002">
    <property type="protein sequence ID" value="SFJ45039.1"/>
    <property type="molecule type" value="Genomic_DNA"/>
</dbReference>
<feature type="domain" description="PAC" evidence="2">
    <location>
        <begin position="94"/>
        <end position="150"/>
    </location>
</feature>
<dbReference type="SUPFAM" id="SSF55785">
    <property type="entry name" value="PYP-like sensor domain (PAS domain)"/>
    <property type="match status" value="4"/>
</dbReference>
<evidence type="ECO:0000313" key="4">
    <source>
        <dbReference type="EMBL" id="SFJ45039.1"/>
    </source>
</evidence>
<dbReference type="PROSITE" id="PS50887">
    <property type="entry name" value="GGDEF"/>
    <property type="match status" value="1"/>
</dbReference>
<keyword evidence="5" id="KW-1185">Reference proteome</keyword>
<evidence type="ECO:0000259" key="3">
    <source>
        <dbReference type="PROSITE" id="PS50887"/>
    </source>
</evidence>
<dbReference type="InterPro" id="IPR013656">
    <property type="entry name" value="PAS_4"/>
</dbReference>
<evidence type="ECO:0000313" key="5">
    <source>
        <dbReference type="Proteomes" id="UP000183557"/>
    </source>
</evidence>
<dbReference type="InterPro" id="IPR035965">
    <property type="entry name" value="PAS-like_dom_sf"/>
</dbReference>
<feature type="domain" description="GGDEF" evidence="3">
    <location>
        <begin position="556"/>
        <end position="622"/>
    </location>
</feature>
<dbReference type="Gene3D" id="3.30.450.20">
    <property type="entry name" value="PAS domain"/>
    <property type="match status" value="4"/>
</dbReference>
<dbReference type="PROSITE" id="PS50112">
    <property type="entry name" value="PAS"/>
    <property type="match status" value="3"/>
</dbReference>
<dbReference type="SUPFAM" id="SSF55073">
    <property type="entry name" value="Nucleotide cyclase"/>
    <property type="match status" value="1"/>
</dbReference>
<feature type="domain" description="PAS" evidence="1">
    <location>
        <begin position="151"/>
        <end position="193"/>
    </location>
</feature>
<dbReference type="CDD" id="cd00130">
    <property type="entry name" value="PAS"/>
    <property type="match status" value="2"/>
</dbReference>
<dbReference type="AlphaFoldDB" id="A0A1I3RH36"/>
<organism evidence="4 5">
    <name type="scientific">Halobacillus dabanensis</name>
    <dbReference type="NCBI Taxonomy" id="240302"/>
    <lineage>
        <taxon>Bacteria</taxon>
        <taxon>Bacillati</taxon>
        <taxon>Bacillota</taxon>
        <taxon>Bacilli</taxon>
        <taxon>Bacillales</taxon>
        <taxon>Bacillaceae</taxon>
        <taxon>Halobacillus</taxon>
    </lineage>
</organism>
<dbReference type="PANTHER" id="PTHR44757">
    <property type="entry name" value="DIGUANYLATE CYCLASE DGCP"/>
    <property type="match status" value="1"/>
</dbReference>
<dbReference type="InterPro" id="IPR000160">
    <property type="entry name" value="GGDEF_dom"/>
</dbReference>